<dbReference type="InterPro" id="IPR000515">
    <property type="entry name" value="MetI-like"/>
</dbReference>
<gene>
    <name evidence="9" type="ORF">ACFQ2K_09130</name>
</gene>
<name>A0ABW2WNA0_9ACTN</name>
<evidence type="ECO:0000259" key="8">
    <source>
        <dbReference type="PROSITE" id="PS50928"/>
    </source>
</evidence>
<comment type="similarity">
    <text evidence="7">Belongs to the binding-protein-dependent transport system permease family.</text>
</comment>
<feature type="transmembrane region" description="Helical" evidence="7">
    <location>
        <begin position="137"/>
        <end position="165"/>
    </location>
</feature>
<dbReference type="PANTHER" id="PTHR43163">
    <property type="entry name" value="DIPEPTIDE TRANSPORT SYSTEM PERMEASE PROTEIN DPPB-RELATED"/>
    <property type="match status" value="1"/>
</dbReference>
<feature type="transmembrane region" description="Helical" evidence="7">
    <location>
        <begin position="243"/>
        <end position="269"/>
    </location>
</feature>
<dbReference type="PANTHER" id="PTHR43163:SF6">
    <property type="entry name" value="DIPEPTIDE TRANSPORT SYSTEM PERMEASE PROTEIN DPPB-RELATED"/>
    <property type="match status" value="1"/>
</dbReference>
<feature type="transmembrane region" description="Helical" evidence="7">
    <location>
        <begin position="12"/>
        <end position="32"/>
    </location>
</feature>
<comment type="subcellular location">
    <subcellularLocation>
        <location evidence="1 7">Cell membrane</location>
        <topology evidence="1 7">Multi-pass membrane protein</topology>
    </subcellularLocation>
</comment>
<organism evidence="9 10">
    <name type="scientific">Streptomyces sanglieri</name>
    <dbReference type="NCBI Taxonomy" id="193460"/>
    <lineage>
        <taxon>Bacteria</taxon>
        <taxon>Bacillati</taxon>
        <taxon>Actinomycetota</taxon>
        <taxon>Actinomycetes</taxon>
        <taxon>Kitasatosporales</taxon>
        <taxon>Streptomycetaceae</taxon>
        <taxon>Streptomyces</taxon>
    </lineage>
</organism>
<evidence type="ECO:0000256" key="6">
    <source>
        <dbReference type="ARBA" id="ARBA00023136"/>
    </source>
</evidence>
<dbReference type="SUPFAM" id="SSF161098">
    <property type="entry name" value="MetI-like"/>
    <property type="match status" value="1"/>
</dbReference>
<keyword evidence="5 7" id="KW-1133">Transmembrane helix</keyword>
<dbReference type="EMBL" id="JBHTGL010000008">
    <property type="protein sequence ID" value="MFD0622957.1"/>
    <property type="molecule type" value="Genomic_DNA"/>
</dbReference>
<sequence>MNRTEHLLKRAAFALTTIFVAVTTNFFLFRVLPGDAVTNMARVPHASPQLKHALTAEFGLDKSKWEQYLIYLRNLCHGDMGMSFAHRQPVRELLVADLMNTVPLVLAGTVAAVVAGVLAGVISAWRRASAADHLSTNLAIFAYALPSQWLGLVLLILFAGVLPSGGMMNEFLFEPAPFWQHLGDIGTHAILPVVTLMLTAYGGYTLVVRSSMLEILGEDYVLTARAKGLPARRIVWRHAARNAMLPMVTLIALDLGYIVGGAVLIEVLFSWPGIGLAMYTAISQRDYPMLQGGFLILTVSVILLNFLADLVYARLDPRIQR</sequence>
<dbReference type="PROSITE" id="PS50928">
    <property type="entry name" value="ABC_TM1"/>
    <property type="match status" value="1"/>
</dbReference>
<evidence type="ECO:0000256" key="2">
    <source>
        <dbReference type="ARBA" id="ARBA00022448"/>
    </source>
</evidence>
<keyword evidence="2 7" id="KW-0813">Transport</keyword>
<dbReference type="InterPro" id="IPR045621">
    <property type="entry name" value="BPD_transp_1_N"/>
</dbReference>
<reference evidence="10" key="1">
    <citation type="journal article" date="2019" name="Int. J. Syst. Evol. Microbiol.">
        <title>The Global Catalogue of Microorganisms (GCM) 10K type strain sequencing project: providing services to taxonomists for standard genome sequencing and annotation.</title>
        <authorList>
            <consortium name="The Broad Institute Genomics Platform"/>
            <consortium name="The Broad Institute Genome Sequencing Center for Infectious Disease"/>
            <person name="Wu L."/>
            <person name="Ma J."/>
        </authorList>
    </citation>
    <scope>NUCLEOTIDE SEQUENCE [LARGE SCALE GENOMIC DNA]</scope>
    <source>
        <strain evidence="10">JCM 12607</strain>
    </source>
</reference>
<keyword evidence="10" id="KW-1185">Reference proteome</keyword>
<comment type="caution">
    <text evidence="9">The sequence shown here is derived from an EMBL/GenBank/DDBJ whole genome shotgun (WGS) entry which is preliminary data.</text>
</comment>
<dbReference type="Gene3D" id="1.10.3720.10">
    <property type="entry name" value="MetI-like"/>
    <property type="match status" value="1"/>
</dbReference>
<evidence type="ECO:0000256" key="7">
    <source>
        <dbReference type="RuleBase" id="RU363032"/>
    </source>
</evidence>
<feature type="domain" description="ABC transmembrane type-1" evidence="8">
    <location>
        <begin position="98"/>
        <end position="308"/>
    </location>
</feature>
<protein>
    <submittedName>
        <fullName evidence="9">ABC transporter permease</fullName>
    </submittedName>
</protein>
<dbReference type="InterPro" id="IPR035906">
    <property type="entry name" value="MetI-like_sf"/>
</dbReference>
<evidence type="ECO:0000313" key="10">
    <source>
        <dbReference type="Proteomes" id="UP001596915"/>
    </source>
</evidence>
<evidence type="ECO:0000256" key="5">
    <source>
        <dbReference type="ARBA" id="ARBA00022989"/>
    </source>
</evidence>
<keyword evidence="4 7" id="KW-0812">Transmembrane</keyword>
<dbReference type="Pfam" id="PF19300">
    <property type="entry name" value="BPD_transp_1_N"/>
    <property type="match status" value="1"/>
</dbReference>
<dbReference type="Pfam" id="PF00528">
    <property type="entry name" value="BPD_transp_1"/>
    <property type="match status" value="1"/>
</dbReference>
<feature type="transmembrane region" description="Helical" evidence="7">
    <location>
        <begin position="104"/>
        <end position="125"/>
    </location>
</feature>
<evidence type="ECO:0000256" key="3">
    <source>
        <dbReference type="ARBA" id="ARBA00022475"/>
    </source>
</evidence>
<proteinExistence type="inferred from homology"/>
<evidence type="ECO:0000256" key="4">
    <source>
        <dbReference type="ARBA" id="ARBA00022692"/>
    </source>
</evidence>
<feature type="transmembrane region" description="Helical" evidence="7">
    <location>
        <begin position="185"/>
        <end position="207"/>
    </location>
</feature>
<accession>A0ABW2WNA0</accession>
<evidence type="ECO:0000256" key="1">
    <source>
        <dbReference type="ARBA" id="ARBA00004651"/>
    </source>
</evidence>
<feature type="transmembrane region" description="Helical" evidence="7">
    <location>
        <begin position="289"/>
        <end position="312"/>
    </location>
</feature>
<dbReference type="CDD" id="cd06261">
    <property type="entry name" value="TM_PBP2"/>
    <property type="match status" value="1"/>
</dbReference>
<dbReference type="Proteomes" id="UP001596915">
    <property type="component" value="Unassembled WGS sequence"/>
</dbReference>
<evidence type="ECO:0000313" key="9">
    <source>
        <dbReference type="EMBL" id="MFD0622957.1"/>
    </source>
</evidence>
<keyword evidence="3" id="KW-1003">Cell membrane</keyword>
<keyword evidence="6 7" id="KW-0472">Membrane</keyword>